<comment type="caution">
    <text evidence="9">The sequence shown here is derived from an EMBL/GenBank/DDBJ whole genome shotgun (WGS) entry which is preliminary data.</text>
</comment>
<protein>
    <submittedName>
        <fullName evidence="9">L-arabinose transport system permease protein AraP</fullName>
    </submittedName>
</protein>
<comment type="subcellular location">
    <subcellularLocation>
        <location evidence="1 7">Cell membrane</location>
        <topology evidence="1 7">Multi-pass membrane protein</topology>
    </subcellularLocation>
</comment>
<dbReference type="InterPro" id="IPR051393">
    <property type="entry name" value="ABC_transporter_permease"/>
</dbReference>
<keyword evidence="5 7" id="KW-1133">Transmembrane helix</keyword>
<accession>A0ABP9WZH2</accession>
<evidence type="ECO:0000256" key="5">
    <source>
        <dbReference type="ARBA" id="ARBA00022989"/>
    </source>
</evidence>
<proteinExistence type="inferred from homology"/>
<feature type="transmembrane region" description="Helical" evidence="7">
    <location>
        <begin position="89"/>
        <end position="111"/>
    </location>
</feature>
<feature type="transmembrane region" description="Helical" evidence="7">
    <location>
        <begin position="123"/>
        <end position="143"/>
    </location>
</feature>
<evidence type="ECO:0000313" key="10">
    <source>
        <dbReference type="Proteomes" id="UP001428290"/>
    </source>
</evidence>
<dbReference type="Proteomes" id="UP001428290">
    <property type="component" value="Unassembled WGS sequence"/>
</dbReference>
<keyword evidence="3" id="KW-1003">Cell membrane</keyword>
<comment type="similarity">
    <text evidence="7">Belongs to the binding-protein-dependent transport system permease family.</text>
</comment>
<evidence type="ECO:0000313" key="9">
    <source>
        <dbReference type="EMBL" id="GAA5527693.1"/>
    </source>
</evidence>
<evidence type="ECO:0000256" key="1">
    <source>
        <dbReference type="ARBA" id="ARBA00004651"/>
    </source>
</evidence>
<dbReference type="PANTHER" id="PTHR30193">
    <property type="entry name" value="ABC TRANSPORTER PERMEASE PROTEIN"/>
    <property type="match status" value="1"/>
</dbReference>
<keyword evidence="2 7" id="KW-0813">Transport</keyword>
<evidence type="ECO:0000256" key="7">
    <source>
        <dbReference type="RuleBase" id="RU363032"/>
    </source>
</evidence>
<dbReference type="Gene3D" id="1.10.3720.10">
    <property type="entry name" value="MetI-like"/>
    <property type="match status" value="1"/>
</dbReference>
<feature type="transmembrane region" description="Helical" evidence="7">
    <location>
        <begin position="27"/>
        <end position="46"/>
    </location>
</feature>
<evidence type="ECO:0000256" key="6">
    <source>
        <dbReference type="ARBA" id="ARBA00023136"/>
    </source>
</evidence>
<keyword evidence="6 7" id="KW-0472">Membrane</keyword>
<dbReference type="InterPro" id="IPR000515">
    <property type="entry name" value="MetI-like"/>
</dbReference>
<feature type="transmembrane region" description="Helical" evidence="7">
    <location>
        <begin position="282"/>
        <end position="301"/>
    </location>
</feature>
<feature type="transmembrane region" description="Helical" evidence="7">
    <location>
        <begin position="217"/>
        <end position="245"/>
    </location>
</feature>
<sequence>MKVAQSKLIAATSTERLRPRIQWRNQFYAYLFLLPALLIFLYFTWYPMVTAVIYSFQKVKLNGNSTWVGFDNYQRMFNNPLFYTAWRNVFHFTILSLLMGFVVPIIIALMINELRRLGGLYSVVAYLPTLIPATIGLLVWRQLYAPEGGFLNNILAKFGIAPQLWLQNPDLVKPAMIVIMTWAGVGGTILIYLAALREIPQELYEAAQLDGFSVLDRIIYIALPLISSRMLMLLMLQVIAVVQVFSEPFLLTEGGPANSTVTPVLESYRIAFARNDFGLASAWSVSLLVVLSLFSVVYVWLSMRQPKHAD</sequence>
<reference evidence="9 10" key="1">
    <citation type="submission" date="2024-02" db="EMBL/GenBank/DDBJ databases">
        <title>Herpetosiphon gulosus NBRC 112829.</title>
        <authorList>
            <person name="Ichikawa N."/>
            <person name="Katano-Makiyama Y."/>
            <person name="Hidaka K."/>
        </authorList>
    </citation>
    <scope>NUCLEOTIDE SEQUENCE [LARGE SCALE GENOMIC DNA]</scope>
    <source>
        <strain evidence="9 10">NBRC 112829</strain>
    </source>
</reference>
<dbReference type="EMBL" id="BAABRU010000004">
    <property type="protein sequence ID" value="GAA5527693.1"/>
    <property type="molecule type" value="Genomic_DNA"/>
</dbReference>
<dbReference type="PANTHER" id="PTHR30193:SF41">
    <property type="entry name" value="DIACETYLCHITOBIOSE UPTAKE SYSTEM PERMEASE PROTEIN NGCF"/>
    <property type="match status" value="1"/>
</dbReference>
<evidence type="ECO:0000256" key="3">
    <source>
        <dbReference type="ARBA" id="ARBA00022475"/>
    </source>
</evidence>
<dbReference type="PROSITE" id="PS50928">
    <property type="entry name" value="ABC_TM1"/>
    <property type="match status" value="1"/>
</dbReference>
<feature type="domain" description="ABC transmembrane type-1" evidence="8">
    <location>
        <begin position="86"/>
        <end position="298"/>
    </location>
</feature>
<dbReference type="CDD" id="cd06261">
    <property type="entry name" value="TM_PBP2"/>
    <property type="match status" value="1"/>
</dbReference>
<evidence type="ECO:0000256" key="2">
    <source>
        <dbReference type="ARBA" id="ARBA00022448"/>
    </source>
</evidence>
<evidence type="ECO:0000259" key="8">
    <source>
        <dbReference type="PROSITE" id="PS50928"/>
    </source>
</evidence>
<organism evidence="9 10">
    <name type="scientific">Herpetosiphon gulosus</name>
    <dbReference type="NCBI Taxonomy" id="1973496"/>
    <lineage>
        <taxon>Bacteria</taxon>
        <taxon>Bacillati</taxon>
        <taxon>Chloroflexota</taxon>
        <taxon>Chloroflexia</taxon>
        <taxon>Herpetosiphonales</taxon>
        <taxon>Herpetosiphonaceae</taxon>
        <taxon>Herpetosiphon</taxon>
    </lineage>
</organism>
<keyword evidence="10" id="KW-1185">Reference proteome</keyword>
<dbReference type="SUPFAM" id="SSF161098">
    <property type="entry name" value="MetI-like"/>
    <property type="match status" value="1"/>
</dbReference>
<keyword evidence="4 7" id="KW-0812">Transmembrane</keyword>
<dbReference type="InterPro" id="IPR035906">
    <property type="entry name" value="MetI-like_sf"/>
</dbReference>
<feature type="transmembrane region" description="Helical" evidence="7">
    <location>
        <begin position="175"/>
        <end position="196"/>
    </location>
</feature>
<dbReference type="Pfam" id="PF00528">
    <property type="entry name" value="BPD_transp_1"/>
    <property type="match status" value="1"/>
</dbReference>
<evidence type="ECO:0000256" key="4">
    <source>
        <dbReference type="ARBA" id="ARBA00022692"/>
    </source>
</evidence>
<gene>
    <name evidence="9" type="primary">araP</name>
    <name evidence="9" type="ORF">Hgul01_01486</name>
</gene>
<name>A0ABP9WZH2_9CHLR</name>
<dbReference type="RefSeq" id="WP_345721313.1">
    <property type="nucleotide sequence ID" value="NZ_BAABRU010000004.1"/>
</dbReference>